<evidence type="ECO:0000313" key="3">
    <source>
        <dbReference type="EMBL" id="ETW07482.1"/>
    </source>
</evidence>
<sequence>MDVASRRSIPSYMRATSSSENRMAHGMMHKRVATSAPPFPSTRPRRWTTVSCPSTATQQDKLPQATVGWRSIPIKPVNDDESTPEATTPVDESNNQDEPQLGSVTSNSASLHVDDLTRLGYEQLAMTKSLQEQVRDLTRKLGPLTLASPSSIPGRHHFPIQSPSKAMENVVLKSALEGENARLRARLHDAEAQLSTQTTTIRQLQADNDDLQSLLQCASKNLSREEDRVIRLKKEIQTLLCTASCNNQHEPSPPSPARDKQNFPPVFG</sequence>
<proteinExistence type="predicted"/>
<feature type="coiled-coil region" evidence="1">
    <location>
        <begin position="173"/>
        <end position="242"/>
    </location>
</feature>
<dbReference type="RefSeq" id="XP_008863575.1">
    <property type="nucleotide sequence ID" value="XM_008865353.1"/>
</dbReference>
<reference evidence="3" key="1">
    <citation type="submission" date="2013-12" db="EMBL/GenBank/DDBJ databases">
        <title>The Genome Sequence of Aphanomyces invadans NJM9701.</title>
        <authorList>
            <consortium name="The Broad Institute Genomics Platform"/>
            <person name="Russ C."/>
            <person name="Tyler B."/>
            <person name="van West P."/>
            <person name="Dieguez-Uribeondo J."/>
            <person name="Young S.K."/>
            <person name="Zeng Q."/>
            <person name="Gargeya S."/>
            <person name="Fitzgerald M."/>
            <person name="Abouelleil A."/>
            <person name="Alvarado L."/>
            <person name="Chapman S.B."/>
            <person name="Gainer-Dewar J."/>
            <person name="Goldberg J."/>
            <person name="Griggs A."/>
            <person name="Gujja S."/>
            <person name="Hansen M."/>
            <person name="Howarth C."/>
            <person name="Imamovic A."/>
            <person name="Ireland A."/>
            <person name="Larimer J."/>
            <person name="McCowan C."/>
            <person name="Murphy C."/>
            <person name="Pearson M."/>
            <person name="Poon T.W."/>
            <person name="Priest M."/>
            <person name="Roberts A."/>
            <person name="Saif S."/>
            <person name="Shea T."/>
            <person name="Sykes S."/>
            <person name="Wortman J."/>
            <person name="Nusbaum C."/>
            <person name="Birren B."/>
        </authorList>
    </citation>
    <scope>NUCLEOTIDE SEQUENCE [LARGE SCALE GENOMIC DNA]</scope>
    <source>
        <strain evidence="3">NJM9701</strain>
    </source>
</reference>
<evidence type="ECO:0000256" key="1">
    <source>
        <dbReference type="SAM" id="Coils"/>
    </source>
</evidence>
<feature type="region of interest" description="Disordered" evidence="2">
    <location>
        <begin position="1"/>
        <end position="109"/>
    </location>
</feature>
<dbReference type="AlphaFoldDB" id="A0A024UNR7"/>
<dbReference type="VEuPathDB" id="FungiDB:H310_01991"/>
<feature type="region of interest" description="Disordered" evidence="2">
    <location>
        <begin position="245"/>
        <end position="268"/>
    </location>
</feature>
<dbReference type="GeneID" id="20079041"/>
<gene>
    <name evidence="3" type="ORF">H310_01991</name>
</gene>
<keyword evidence="1" id="KW-0175">Coiled coil</keyword>
<name>A0A024UNR7_9STRA</name>
<feature type="compositionally biased region" description="Polar residues" evidence="2">
    <location>
        <begin position="48"/>
        <end position="61"/>
    </location>
</feature>
<evidence type="ECO:0000256" key="2">
    <source>
        <dbReference type="SAM" id="MobiDB-lite"/>
    </source>
</evidence>
<organism evidence="3">
    <name type="scientific">Aphanomyces invadans</name>
    <dbReference type="NCBI Taxonomy" id="157072"/>
    <lineage>
        <taxon>Eukaryota</taxon>
        <taxon>Sar</taxon>
        <taxon>Stramenopiles</taxon>
        <taxon>Oomycota</taxon>
        <taxon>Saprolegniomycetes</taxon>
        <taxon>Saprolegniales</taxon>
        <taxon>Verrucalvaceae</taxon>
        <taxon>Aphanomyces</taxon>
    </lineage>
</organism>
<dbReference type="EMBL" id="KI913954">
    <property type="protein sequence ID" value="ETW07482.1"/>
    <property type="molecule type" value="Genomic_DNA"/>
</dbReference>
<protein>
    <submittedName>
        <fullName evidence="3">Uncharacterized protein</fullName>
    </submittedName>
</protein>
<feature type="compositionally biased region" description="Polar residues" evidence="2">
    <location>
        <begin position="84"/>
        <end position="109"/>
    </location>
</feature>
<accession>A0A024UNR7</accession>